<feature type="domain" description="TssC1 C-terminal" evidence="2">
    <location>
        <begin position="396"/>
        <end position="506"/>
    </location>
</feature>
<gene>
    <name evidence="3" type="ORF">BSZ37_04360</name>
</gene>
<sequence>MAEAQTQTDAAAAETTEAEGSLLDSILAKVDVQKPKGDVRIDAFSDADAVGGQDRGAMMSAALRVFVDAVTKSGEPVAKIDKHLVDSLVSDIDATISKQLDKILHNKEVQKLESAWRGLKFLVDRTDFRKNVKIELLNVSKDTLRESFEDSPELIQSALYRHVYSNAYDQPGADPYSAIVSNYDFGASPQDMALLADISKVAASAHAPFLGAIGPQFFGKESMEEWKKIPDLSAYMELADFTKWNALRDTEDARYLGLTFPRFLLRLPYGQDTVPVKSFNYEESVTGDDHDRYLWGNSSFAFASNMVRAFQRDGWSVQIRGPQSGGKVDDLPVHLYDVGKGKQAKIPTEVPISETLEFEAANLGFIPLSHYQGRDFACFFSANSTQRPKLYDDDAATANSRINARLPYIFLASRIAHYLKVLQRENIGATKDAGAIEAELNKWLKGLVTEMDKPSAEQVAKYPLKAAEVTVVELDDNPGFFRVQTAIKPHFQIEGMDISLSLVGKMPKK</sequence>
<dbReference type="Pfam" id="PF18945">
    <property type="entry name" value="VipB_2"/>
    <property type="match status" value="1"/>
</dbReference>
<dbReference type="Proteomes" id="UP000216339">
    <property type="component" value="Unassembled WGS sequence"/>
</dbReference>
<keyword evidence="4" id="KW-1185">Reference proteome</keyword>
<comment type="caution">
    <text evidence="3">The sequence shown here is derived from an EMBL/GenBank/DDBJ whole genome shotgun (WGS) entry which is preliminary data.</text>
</comment>
<reference evidence="3 4" key="1">
    <citation type="submission" date="2016-11" db="EMBL/GenBank/DDBJ databases">
        <title>Study of marine rhodopsin-containing bacteria.</title>
        <authorList>
            <person name="Yoshizawa S."/>
            <person name="Kumagai Y."/>
            <person name="Kogure K."/>
        </authorList>
    </citation>
    <scope>NUCLEOTIDE SEQUENCE [LARGE SCALE GENOMIC DNA]</scope>
    <source>
        <strain evidence="3 4">SAORIC-28</strain>
    </source>
</reference>
<name>A0A271IY53_9BACT</name>
<dbReference type="Pfam" id="PF05943">
    <property type="entry name" value="VipB"/>
    <property type="match status" value="1"/>
</dbReference>
<accession>A0A271IY53</accession>
<dbReference type="OrthoDB" id="9764000at2"/>
<organism evidence="3 4">
    <name type="scientific">Rubrivirga marina</name>
    <dbReference type="NCBI Taxonomy" id="1196024"/>
    <lineage>
        <taxon>Bacteria</taxon>
        <taxon>Pseudomonadati</taxon>
        <taxon>Rhodothermota</taxon>
        <taxon>Rhodothermia</taxon>
        <taxon>Rhodothermales</taxon>
        <taxon>Rubricoccaceae</taxon>
        <taxon>Rubrivirga</taxon>
    </lineage>
</organism>
<evidence type="ECO:0000259" key="2">
    <source>
        <dbReference type="Pfam" id="PF18945"/>
    </source>
</evidence>
<dbReference type="InterPro" id="IPR044032">
    <property type="entry name" value="TssC1_C"/>
</dbReference>
<protein>
    <submittedName>
        <fullName evidence="3">EvpB family type VI secretion protein</fullName>
    </submittedName>
</protein>
<dbReference type="NCBIfam" id="TIGR03355">
    <property type="entry name" value="VI_chp_2"/>
    <property type="match status" value="1"/>
</dbReference>
<dbReference type="RefSeq" id="WP_095509365.1">
    <property type="nucleotide sequence ID" value="NZ_MQWD01000001.1"/>
</dbReference>
<evidence type="ECO:0000259" key="1">
    <source>
        <dbReference type="Pfam" id="PF05943"/>
    </source>
</evidence>
<evidence type="ECO:0000313" key="4">
    <source>
        <dbReference type="Proteomes" id="UP000216339"/>
    </source>
</evidence>
<dbReference type="PANTHER" id="PTHR35565:SF1">
    <property type="entry name" value="TYPE VI SECRETION SYSTEM CONTRACTILE SHEATH LARGE SUBUNIT"/>
    <property type="match status" value="1"/>
</dbReference>
<proteinExistence type="predicted"/>
<dbReference type="AlphaFoldDB" id="A0A271IY53"/>
<dbReference type="InterPro" id="IPR044031">
    <property type="entry name" value="TssC1_N"/>
</dbReference>
<dbReference type="InterPro" id="IPR010269">
    <property type="entry name" value="T6SS_TssC-like"/>
</dbReference>
<feature type="domain" description="TssC1 N-terminal" evidence="1">
    <location>
        <begin position="86"/>
        <end position="386"/>
    </location>
</feature>
<dbReference type="PANTHER" id="PTHR35565">
    <property type="entry name" value="CYTOPLASMIC PROTEIN-RELATED"/>
    <property type="match status" value="1"/>
</dbReference>
<evidence type="ECO:0000313" key="3">
    <source>
        <dbReference type="EMBL" id="PAP75724.1"/>
    </source>
</evidence>
<dbReference type="EMBL" id="MQWD01000001">
    <property type="protein sequence ID" value="PAP75724.1"/>
    <property type="molecule type" value="Genomic_DNA"/>
</dbReference>